<dbReference type="PROSITE" id="PS50043">
    <property type="entry name" value="HTH_LUXR_2"/>
    <property type="match status" value="1"/>
</dbReference>
<organism evidence="6 7">
    <name type="scientific">Emticicia agri</name>
    <dbReference type="NCBI Taxonomy" id="2492393"/>
    <lineage>
        <taxon>Bacteria</taxon>
        <taxon>Pseudomonadati</taxon>
        <taxon>Bacteroidota</taxon>
        <taxon>Cytophagia</taxon>
        <taxon>Cytophagales</taxon>
        <taxon>Leadbetterellaceae</taxon>
        <taxon>Emticicia</taxon>
    </lineage>
</organism>
<feature type="transmembrane region" description="Helical" evidence="4">
    <location>
        <begin position="12"/>
        <end position="30"/>
    </location>
</feature>
<dbReference type="Proteomes" id="UP000293162">
    <property type="component" value="Unassembled WGS sequence"/>
</dbReference>
<evidence type="ECO:0000256" key="2">
    <source>
        <dbReference type="ARBA" id="ARBA00023125"/>
    </source>
</evidence>
<dbReference type="InterPro" id="IPR036388">
    <property type="entry name" value="WH-like_DNA-bd_sf"/>
</dbReference>
<dbReference type="PANTHER" id="PTHR44688:SF16">
    <property type="entry name" value="DNA-BINDING TRANSCRIPTIONAL ACTIVATOR DEVR_DOSR"/>
    <property type="match status" value="1"/>
</dbReference>
<dbReference type="InterPro" id="IPR000792">
    <property type="entry name" value="Tscrpt_reg_LuxR_C"/>
</dbReference>
<keyword evidence="1" id="KW-0805">Transcription regulation</keyword>
<keyword evidence="4" id="KW-1133">Transmembrane helix</keyword>
<dbReference type="SUPFAM" id="SSF46894">
    <property type="entry name" value="C-terminal effector domain of the bipartite response regulators"/>
    <property type="match status" value="1"/>
</dbReference>
<keyword evidence="4" id="KW-0472">Membrane</keyword>
<gene>
    <name evidence="6" type="ORF">EWM59_11815</name>
</gene>
<evidence type="ECO:0000313" key="6">
    <source>
        <dbReference type="EMBL" id="RYU95349.1"/>
    </source>
</evidence>
<dbReference type="InterPro" id="IPR016032">
    <property type="entry name" value="Sig_transdc_resp-reg_C-effctor"/>
</dbReference>
<dbReference type="Gene3D" id="1.10.10.10">
    <property type="entry name" value="Winged helix-like DNA-binding domain superfamily/Winged helix DNA-binding domain"/>
    <property type="match status" value="1"/>
</dbReference>
<dbReference type="GO" id="GO:0003677">
    <property type="term" value="F:DNA binding"/>
    <property type="evidence" value="ECO:0007669"/>
    <property type="project" value="UniProtKB-KW"/>
</dbReference>
<dbReference type="Pfam" id="PF00196">
    <property type="entry name" value="GerE"/>
    <property type="match status" value="1"/>
</dbReference>
<dbReference type="SMART" id="SM00421">
    <property type="entry name" value="HTH_LUXR"/>
    <property type="match status" value="1"/>
</dbReference>
<reference evidence="6 7" key="1">
    <citation type="submission" date="2019-02" db="EMBL/GenBank/DDBJ databases">
        <title>Bacterial novel species Emticicia sp. 17J42-9 isolated from soil.</title>
        <authorList>
            <person name="Jung H.-Y."/>
        </authorList>
    </citation>
    <scope>NUCLEOTIDE SEQUENCE [LARGE SCALE GENOMIC DNA]</scope>
    <source>
        <strain evidence="6 7">17J42-9</strain>
    </source>
</reference>
<keyword evidence="4" id="KW-0812">Transmembrane</keyword>
<evidence type="ECO:0000256" key="3">
    <source>
        <dbReference type="ARBA" id="ARBA00023163"/>
    </source>
</evidence>
<dbReference type="OrthoDB" id="9807565at2"/>
<keyword evidence="7" id="KW-1185">Reference proteome</keyword>
<dbReference type="CDD" id="cd06170">
    <property type="entry name" value="LuxR_C_like"/>
    <property type="match status" value="1"/>
</dbReference>
<dbReference type="PANTHER" id="PTHR44688">
    <property type="entry name" value="DNA-BINDING TRANSCRIPTIONAL ACTIVATOR DEVR_DOSR"/>
    <property type="match status" value="1"/>
</dbReference>
<evidence type="ECO:0000256" key="4">
    <source>
        <dbReference type="SAM" id="Phobius"/>
    </source>
</evidence>
<accession>A0A4Q5M058</accession>
<protein>
    <submittedName>
        <fullName evidence="6">Response regulator transcription factor</fullName>
    </submittedName>
</protein>
<dbReference type="AlphaFoldDB" id="A0A4Q5M058"/>
<proteinExistence type="predicted"/>
<feature type="domain" description="HTH luxR-type" evidence="5">
    <location>
        <begin position="92"/>
        <end position="158"/>
    </location>
</feature>
<comment type="caution">
    <text evidence="6">The sequence shown here is derived from an EMBL/GenBank/DDBJ whole genome shotgun (WGS) entry which is preliminary data.</text>
</comment>
<dbReference type="GO" id="GO:0006355">
    <property type="term" value="P:regulation of DNA-templated transcription"/>
    <property type="evidence" value="ECO:0007669"/>
    <property type="project" value="InterPro"/>
</dbReference>
<dbReference type="RefSeq" id="WP_130021183.1">
    <property type="nucleotide sequence ID" value="NZ_SEWF01000015.1"/>
</dbReference>
<feature type="transmembrane region" description="Helical" evidence="4">
    <location>
        <begin position="42"/>
        <end position="60"/>
    </location>
</feature>
<keyword evidence="3" id="KW-0804">Transcription</keyword>
<evidence type="ECO:0000259" key="5">
    <source>
        <dbReference type="PROSITE" id="PS50043"/>
    </source>
</evidence>
<name>A0A4Q5M058_9BACT</name>
<evidence type="ECO:0000256" key="1">
    <source>
        <dbReference type="ARBA" id="ARBA00023015"/>
    </source>
</evidence>
<keyword evidence="2" id="KW-0238">DNA-binding</keyword>
<sequence>MMLNFLIRNKSVILYGISLALLMFILKWLELRLIIFNHAFEMYVGAIALIFTALGIWLALKLTKPKVQIQVVEQIVERVYQEENAEEFRVNEQALQELGLSKRELEVLQLMATGLSNQEIAAKLFVSLNTIKTHTSKVFEKLDAKRRTQAIEKAKRLHLIP</sequence>
<dbReference type="EMBL" id="SEWF01000015">
    <property type="protein sequence ID" value="RYU95349.1"/>
    <property type="molecule type" value="Genomic_DNA"/>
</dbReference>
<evidence type="ECO:0000313" key="7">
    <source>
        <dbReference type="Proteomes" id="UP000293162"/>
    </source>
</evidence>
<dbReference type="PRINTS" id="PR00038">
    <property type="entry name" value="HTHLUXR"/>
</dbReference>